<evidence type="ECO:0000313" key="1">
    <source>
        <dbReference type="EMBL" id="SDF60993.1"/>
    </source>
</evidence>
<dbReference type="Proteomes" id="UP000199045">
    <property type="component" value="Unassembled WGS sequence"/>
</dbReference>
<dbReference type="OrthoDB" id="9796523at2"/>
<accession>A0A1G7MH31</accession>
<evidence type="ECO:0000313" key="2">
    <source>
        <dbReference type="Proteomes" id="UP000199045"/>
    </source>
</evidence>
<proteinExistence type="predicted"/>
<sequence>MAGHINPWDVKTDDARKEDTINLYIIFCEDAVSEPVYFRSFQNDNLKINAIPNQRKGKLNLEATVTQCKKDGLIEFAENGYRIKDDRTENIWCVYDRDFEHADLAMVQPAKNTAWDLAIQTASTAGLKLAWSNDAFELWILLHFEEIAPGQPVHRDYIYERLTEIFKAIQPRDAALDAIIKHPKFGYKDSFKHLNAFYTHILPLLKGKTNEALHRAATLAAYHNGNTTFYERNPCTLVHTLVTELLANGGL</sequence>
<dbReference type="InterPro" id="IPR025591">
    <property type="entry name" value="RloB"/>
</dbReference>
<organism evidence="1 2">
    <name type="scientific">Chitinophaga filiformis</name>
    <name type="common">Myxococcus filiformis</name>
    <name type="synonym">Flexibacter filiformis</name>
    <dbReference type="NCBI Taxonomy" id="104663"/>
    <lineage>
        <taxon>Bacteria</taxon>
        <taxon>Pseudomonadati</taxon>
        <taxon>Bacteroidota</taxon>
        <taxon>Chitinophagia</taxon>
        <taxon>Chitinophagales</taxon>
        <taxon>Chitinophagaceae</taxon>
        <taxon>Chitinophaga</taxon>
    </lineage>
</organism>
<reference evidence="1 2" key="1">
    <citation type="submission" date="2016-10" db="EMBL/GenBank/DDBJ databases">
        <authorList>
            <person name="de Groot N.N."/>
        </authorList>
    </citation>
    <scope>NUCLEOTIDE SEQUENCE [LARGE SCALE GENOMIC DNA]</scope>
    <source>
        <strain evidence="1 2">DSM 527</strain>
    </source>
</reference>
<dbReference type="AlphaFoldDB" id="A0A1G7MH31"/>
<dbReference type="RefSeq" id="WP_089830774.1">
    <property type="nucleotide sequence ID" value="NZ_FNBN01000002.1"/>
</dbReference>
<dbReference type="STRING" id="104663.SAMN04488121_102424"/>
<protein>
    <submittedName>
        <fullName evidence="1">RloB-like protein</fullName>
    </submittedName>
</protein>
<dbReference type="Pfam" id="PF13707">
    <property type="entry name" value="RloB"/>
    <property type="match status" value="1"/>
</dbReference>
<name>A0A1G7MH31_CHIFI</name>
<dbReference type="EMBL" id="FNBN01000002">
    <property type="protein sequence ID" value="SDF60993.1"/>
    <property type="molecule type" value="Genomic_DNA"/>
</dbReference>
<gene>
    <name evidence="1" type="ORF">SAMN04488121_102424</name>
</gene>